<dbReference type="Proteomes" id="UP000599437">
    <property type="component" value="Unassembled WGS sequence"/>
</dbReference>
<evidence type="ECO:0000256" key="1">
    <source>
        <dbReference type="SAM" id="MobiDB-lite"/>
    </source>
</evidence>
<accession>A0ABQ3DV00</accession>
<protein>
    <submittedName>
        <fullName evidence="2">Uncharacterized protein</fullName>
    </submittedName>
</protein>
<gene>
    <name evidence="2" type="ORF">GCM10010346_45690</name>
</gene>
<dbReference type="EMBL" id="BMVO01000016">
    <property type="protein sequence ID" value="GHB16635.1"/>
    <property type="molecule type" value="Genomic_DNA"/>
</dbReference>
<proteinExistence type="predicted"/>
<name>A0ABQ3DV00_9ACTN</name>
<reference evidence="3" key="1">
    <citation type="journal article" date="2019" name="Int. J. Syst. Evol. Microbiol.">
        <title>The Global Catalogue of Microorganisms (GCM) 10K type strain sequencing project: providing services to taxonomists for standard genome sequencing and annotation.</title>
        <authorList>
            <consortium name="The Broad Institute Genomics Platform"/>
            <consortium name="The Broad Institute Genome Sequencing Center for Infectious Disease"/>
            <person name="Wu L."/>
            <person name="Ma J."/>
        </authorList>
    </citation>
    <scope>NUCLEOTIDE SEQUENCE [LARGE SCALE GENOMIC DNA]</scope>
    <source>
        <strain evidence="3">JCM 4737</strain>
    </source>
</reference>
<sequence>MAKPALHQVPYDSIANGFADDETRTRPGNALPRRVRVRCTASSQVDDEERAPGPASSAYRGREVLAPPQPILGRQHVMTCR</sequence>
<organism evidence="2 3">
    <name type="scientific">Streptomyces chryseus</name>
    <dbReference type="NCBI Taxonomy" id="68186"/>
    <lineage>
        <taxon>Bacteria</taxon>
        <taxon>Bacillati</taxon>
        <taxon>Actinomycetota</taxon>
        <taxon>Actinomycetes</taxon>
        <taxon>Kitasatosporales</taxon>
        <taxon>Streptomycetaceae</taxon>
        <taxon>Streptomyces</taxon>
    </lineage>
</organism>
<evidence type="ECO:0000313" key="3">
    <source>
        <dbReference type="Proteomes" id="UP000599437"/>
    </source>
</evidence>
<keyword evidence="3" id="KW-1185">Reference proteome</keyword>
<comment type="caution">
    <text evidence="2">The sequence shown here is derived from an EMBL/GenBank/DDBJ whole genome shotgun (WGS) entry which is preliminary data.</text>
</comment>
<evidence type="ECO:0000313" key="2">
    <source>
        <dbReference type="EMBL" id="GHB16635.1"/>
    </source>
</evidence>
<feature type="region of interest" description="Disordered" evidence="1">
    <location>
        <begin position="1"/>
        <end position="60"/>
    </location>
</feature>